<dbReference type="HOGENOM" id="CLU_108681_0_1_1"/>
<evidence type="ECO:0000256" key="5">
    <source>
        <dbReference type="ARBA" id="ARBA00030511"/>
    </source>
</evidence>
<dbReference type="Proteomes" id="UP000009022">
    <property type="component" value="Unassembled WGS sequence"/>
</dbReference>
<dbReference type="InParanoid" id="B3RYA5"/>
<dbReference type="PANTHER" id="PTHR13082:SF0">
    <property type="entry name" value="HISTONE DEACETYLASE COMPLEX SUBUNIT SAP18"/>
    <property type="match status" value="1"/>
</dbReference>
<dbReference type="RefSeq" id="XP_002112892.1">
    <property type="nucleotide sequence ID" value="XM_002112856.1"/>
</dbReference>
<evidence type="ECO:0000256" key="2">
    <source>
        <dbReference type="ARBA" id="ARBA00022491"/>
    </source>
</evidence>
<dbReference type="Pfam" id="PF06487">
    <property type="entry name" value="SAP18"/>
    <property type="match status" value="1"/>
</dbReference>
<evidence type="ECO:0000256" key="4">
    <source>
        <dbReference type="ARBA" id="ARBA00023163"/>
    </source>
</evidence>
<dbReference type="AlphaFoldDB" id="B3RYA5"/>
<dbReference type="GO" id="GO:0045892">
    <property type="term" value="P:negative regulation of DNA-templated transcription"/>
    <property type="evidence" value="ECO:0000318"/>
    <property type="project" value="GO_Central"/>
</dbReference>
<accession>B3RYA5</accession>
<dbReference type="OrthoDB" id="440566at2759"/>
<dbReference type="InterPro" id="IPR042534">
    <property type="entry name" value="SAP18_sf"/>
</dbReference>
<dbReference type="Gene3D" id="3.10.20.550">
    <property type="entry name" value="ASAP complex, SAP18 subunit"/>
    <property type="match status" value="1"/>
</dbReference>
<dbReference type="FunCoup" id="B3RYA5">
    <property type="interactions" value="2232"/>
</dbReference>
<organism evidence="7 8">
    <name type="scientific">Trichoplax adhaerens</name>
    <name type="common">Trichoplax reptans</name>
    <dbReference type="NCBI Taxonomy" id="10228"/>
    <lineage>
        <taxon>Eukaryota</taxon>
        <taxon>Metazoa</taxon>
        <taxon>Placozoa</taxon>
        <taxon>Uniplacotomia</taxon>
        <taxon>Trichoplacea</taxon>
        <taxon>Trichoplacidae</taxon>
        <taxon>Trichoplax</taxon>
    </lineage>
</organism>
<evidence type="ECO:0000313" key="8">
    <source>
        <dbReference type="Proteomes" id="UP000009022"/>
    </source>
</evidence>
<dbReference type="OMA" id="TYRMREI"/>
<dbReference type="PANTHER" id="PTHR13082">
    <property type="entry name" value="SAP18"/>
    <property type="match status" value="1"/>
</dbReference>
<dbReference type="GO" id="GO:0005634">
    <property type="term" value="C:nucleus"/>
    <property type="evidence" value="ECO:0000318"/>
    <property type="project" value="GO_Central"/>
</dbReference>
<dbReference type="KEGG" id="tad:TRIADDRAFT_50312"/>
<evidence type="ECO:0000256" key="6">
    <source>
        <dbReference type="SAM" id="MobiDB-lite"/>
    </source>
</evidence>
<keyword evidence="2" id="KW-0678">Repressor</keyword>
<evidence type="ECO:0000256" key="1">
    <source>
        <dbReference type="ARBA" id="ARBA00009143"/>
    </source>
</evidence>
<sequence>MADKRDAGEQRRYEPESGKDKDQEKIVPVDRKKICPFLLRVFYNVGRHYRMEEYSRGRVPMNELQIYTWKDATLKELMGLIKEVNSDSRRRGTFFEFGIVYPDKRGGYRLRDIGKTISGQKSEGDQITLGDQFQIGDYLDIALVPPRMRRSRPY</sequence>
<evidence type="ECO:0000313" key="7">
    <source>
        <dbReference type="EMBL" id="EDV25002.1"/>
    </source>
</evidence>
<name>B3RYA5_TRIAD</name>
<dbReference type="CTD" id="6753670"/>
<gene>
    <name evidence="7" type="ORF">TRIADDRAFT_50312</name>
</gene>
<comment type="similarity">
    <text evidence="1">Belongs to the SAP18 family.</text>
</comment>
<dbReference type="eggNOG" id="KOG3391">
    <property type="taxonomic scope" value="Eukaryota"/>
</dbReference>
<reference evidence="7 8" key="1">
    <citation type="journal article" date="2008" name="Nature">
        <title>The Trichoplax genome and the nature of placozoans.</title>
        <authorList>
            <person name="Srivastava M."/>
            <person name="Begovic E."/>
            <person name="Chapman J."/>
            <person name="Putnam N.H."/>
            <person name="Hellsten U."/>
            <person name="Kawashima T."/>
            <person name="Kuo A."/>
            <person name="Mitros T."/>
            <person name="Salamov A."/>
            <person name="Carpenter M.L."/>
            <person name="Signorovitch A.Y."/>
            <person name="Moreno M.A."/>
            <person name="Kamm K."/>
            <person name="Grimwood J."/>
            <person name="Schmutz J."/>
            <person name="Shapiro H."/>
            <person name="Grigoriev I.V."/>
            <person name="Buss L.W."/>
            <person name="Schierwater B."/>
            <person name="Dellaporta S.L."/>
            <person name="Rokhsar D.S."/>
        </authorList>
    </citation>
    <scope>NUCLEOTIDE SEQUENCE [LARGE SCALE GENOMIC DNA]</scope>
    <source>
        <strain evidence="7 8">Grell-BS-1999</strain>
    </source>
</reference>
<dbReference type="GO" id="GO:0003714">
    <property type="term" value="F:transcription corepressor activity"/>
    <property type="evidence" value="ECO:0000318"/>
    <property type="project" value="GO_Central"/>
</dbReference>
<dbReference type="GeneID" id="6753670"/>
<dbReference type="STRING" id="10228.B3RYA5"/>
<protein>
    <recommendedName>
        <fullName evidence="5">18 kDa Sin3-associated polypeptide</fullName>
    </recommendedName>
</protein>
<feature type="region of interest" description="Disordered" evidence="6">
    <location>
        <begin position="1"/>
        <end position="25"/>
    </location>
</feature>
<keyword evidence="8" id="KW-1185">Reference proteome</keyword>
<keyword evidence="4" id="KW-0804">Transcription</keyword>
<evidence type="ECO:0000256" key="3">
    <source>
        <dbReference type="ARBA" id="ARBA00023015"/>
    </source>
</evidence>
<dbReference type="EMBL" id="DS985245">
    <property type="protein sequence ID" value="EDV25002.1"/>
    <property type="molecule type" value="Genomic_DNA"/>
</dbReference>
<dbReference type="PhylomeDB" id="B3RYA5"/>
<proteinExistence type="inferred from homology"/>
<keyword evidence="3" id="KW-0805">Transcription regulation</keyword>
<dbReference type="InterPro" id="IPR010516">
    <property type="entry name" value="SAP18"/>
</dbReference>
<dbReference type="FunFam" id="3.10.20.550:FF:000001">
    <property type="entry name" value="Histone deacetylase complex subunit SAP18"/>
    <property type="match status" value="1"/>
</dbReference>